<organism evidence="1 2">
    <name type="scientific">Petrolisthes cinctipes</name>
    <name type="common">Flat porcelain crab</name>
    <dbReference type="NCBI Taxonomy" id="88211"/>
    <lineage>
        <taxon>Eukaryota</taxon>
        <taxon>Metazoa</taxon>
        <taxon>Ecdysozoa</taxon>
        <taxon>Arthropoda</taxon>
        <taxon>Crustacea</taxon>
        <taxon>Multicrustacea</taxon>
        <taxon>Malacostraca</taxon>
        <taxon>Eumalacostraca</taxon>
        <taxon>Eucarida</taxon>
        <taxon>Decapoda</taxon>
        <taxon>Pleocyemata</taxon>
        <taxon>Anomura</taxon>
        <taxon>Galatheoidea</taxon>
        <taxon>Porcellanidae</taxon>
        <taxon>Petrolisthes</taxon>
    </lineage>
</organism>
<name>A0AAE1KKN0_PETCI</name>
<proteinExistence type="predicted"/>
<comment type="caution">
    <text evidence="1">The sequence shown here is derived from an EMBL/GenBank/DDBJ whole genome shotgun (WGS) entry which is preliminary data.</text>
</comment>
<reference evidence="1" key="1">
    <citation type="submission" date="2023-10" db="EMBL/GenBank/DDBJ databases">
        <title>Genome assemblies of two species of porcelain crab, Petrolisthes cinctipes and Petrolisthes manimaculis (Anomura: Porcellanidae).</title>
        <authorList>
            <person name="Angst P."/>
        </authorList>
    </citation>
    <scope>NUCLEOTIDE SEQUENCE</scope>
    <source>
        <strain evidence="1">PB745_01</strain>
        <tissue evidence="1">Gill</tissue>
    </source>
</reference>
<keyword evidence="2" id="KW-1185">Reference proteome</keyword>
<protein>
    <submittedName>
        <fullName evidence="1">Uncharacterized protein</fullName>
    </submittedName>
</protein>
<sequence length="67" mass="7531">MESKILATYHMTEKGKWKPTLSTEKIKNTSYYKIPPLNPTDHKMKVALYDLAVVAPIINKSVNPVGS</sequence>
<accession>A0AAE1KKN0</accession>
<evidence type="ECO:0000313" key="2">
    <source>
        <dbReference type="Proteomes" id="UP001286313"/>
    </source>
</evidence>
<dbReference type="Proteomes" id="UP001286313">
    <property type="component" value="Unassembled WGS sequence"/>
</dbReference>
<evidence type="ECO:0000313" key="1">
    <source>
        <dbReference type="EMBL" id="KAK3875874.1"/>
    </source>
</evidence>
<dbReference type="EMBL" id="JAWQEG010001905">
    <property type="protein sequence ID" value="KAK3875874.1"/>
    <property type="molecule type" value="Genomic_DNA"/>
</dbReference>
<dbReference type="AlphaFoldDB" id="A0AAE1KKN0"/>
<gene>
    <name evidence="1" type="ORF">Pcinc_019280</name>
</gene>